<keyword evidence="9" id="KW-1185">Reference proteome</keyword>
<feature type="domain" description="Flavodoxin-like" evidence="6">
    <location>
        <begin position="53"/>
        <end position="190"/>
    </location>
</feature>
<feature type="transmembrane region" description="Helical" evidence="5">
    <location>
        <begin position="12"/>
        <end position="29"/>
    </location>
</feature>
<dbReference type="InterPro" id="IPR001709">
    <property type="entry name" value="Flavoprot_Pyr_Nucl_cyt_Rdtase"/>
</dbReference>
<evidence type="ECO:0000256" key="1">
    <source>
        <dbReference type="ARBA" id="ARBA00022630"/>
    </source>
</evidence>
<dbReference type="Gene3D" id="3.40.50.360">
    <property type="match status" value="1"/>
</dbReference>
<name>A0ABP3HY26_9CAUL</name>
<keyword evidence="5" id="KW-0472">Membrane</keyword>
<keyword evidence="3" id="KW-0249">Electron transport</keyword>
<protein>
    <recommendedName>
        <fullName evidence="4">NADPH--hemoprotein reductase</fullName>
        <ecNumber evidence="4">1.6.2.4</ecNumber>
    </recommendedName>
</protein>
<proteinExistence type="predicted"/>
<evidence type="ECO:0000259" key="6">
    <source>
        <dbReference type="PROSITE" id="PS50902"/>
    </source>
</evidence>
<evidence type="ECO:0000256" key="4">
    <source>
        <dbReference type="ARBA" id="ARBA00023797"/>
    </source>
</evidence>
<dbReference type="PANTHER" id="PTHR19384:SF17">
    <property type="entry name" value="NADPH--CYTOCHROME P450 REDUCTASE"/>
    <property type="match status" value="1"/>
</dbReference>
<dbReference type="PRINTS" id="PR00371">
    <property type="entry name" value="FPNCR"/>
</dbReference>
<comment type="caution">
    <text evidence="8">The sequence shown here is derived from an EMBL/GenBank/DDBJ whole genome shotgun (WGS) entry which is preliminary data.</text>
</comment>
<dbReference type="InterPro" id="IPR017927">
    <property type="entry name" value="FAD-bd_FR_type"/>
</dbReference>
<evidence type="ECO:0000313" key="8">
    <source>
        <dbReference type="EMBL" id="GAA0384194.1"/>
    </source>
</evidence>
<accession>A0ABP3HY26</accession>
<dbReference type="CDD" id="cd06200">
    <property type="entry name" value="SiR_like1"/>
    <property type="match status" value="1"/>
</dbReference>
<keyword evidence="1" id="KW-0285">Flavoprotein</keyword>
<dbReference type="InterPro" id="IPR001433">
    <property type="entry name" value="OxRdtase_FAD/NAD-bd"/>
</dbReference>
<keyword evidence="3" id="KW-0813">Transport</keyword>
<dbReference type="EMBL" id="BAAAEJ010000003">
    <property type="protein sequence ID" value="GAA0384194.1"/>
    <property type="molecule type" value="Genomic_DNA"/>
</dbReference>
<dbReference type="Pfam" id="PF00258">
    <property type="entry name" value="Flavodoxin_1"/>
    <property type="match status" value="1"/>
</dbReference>
<dbReference type="RefSeq" id="WP_208380513.1">
    <property type="nucleotide sequence ID" value="NZ_BAAAEJ010000003.1"/>
</dbReference>
<dbReference type="InterPro" id="IPR029039">
    <property type="entry name" value="Flavoprotein-like_sf"/>
</dbReference>
<evidence type="ECO:0000256" key="5">
    <source>
        <dbReference type="SAM" id="Phobius"/>
    </source>
</evidence>
<dbReference type="InterPro" id="IPR008254">
    <property type="entry name" value="Flavodoxin/NO_synth"/>
</dbReference>
<dbReference type="PANTHER" id="PTHR19384">
    <property type="entry name" value="NITRIC OXIDE SYNTHASE-RELATED"/>
    <property type="match status" value="1"/>
</dbReference>
<evidence type="ECO:0000256" key="2">
    <source>
        <dbReference type="ARBA" id="ARBA00022643"/>
    </source>
</evidence>
<dbReference type="Proteomes" id="UP001500791">
    <property type="component" value="Unassembled WGS sequence"/>
</dbReference>
<dbReference type="EC" id="1.6.2.4" evidence="4"/>
<evidence type="ECO:0000313" key="9">
    <source>
        <dbReference type="Proteomes" id="UP001500791"/>
    </source>
</evidence>
<dbReference type="InterPro" id="IPR039261">
    <property type="entry name" value="FNR_nucleotide-bd"/>
</dbReference>
<gene>
    <name evidence="8" type="ORF">GCM10009093_08930</name>
</gene>
<dbReference type="Pfam" id="PF00175">
    <property type="entry name" value="NAD_binding_1"/>
    <property type="match status" value="1"/>
</dbReference>
<dbReference type="InterPro" id="IPR017938">
    <property type="entry name" value="Riboflavin_synthase-like_b-brl"/>
</dbReference>
<evidence type="ECO:0000256" key="3">
    <source>
        <dbReference type="ARBA" id="ARBA00022982"/>
    </source>
</evidence>
<dbReference type="Gene3D" id="2.40.30.10">
    <property type="entry name" value="Translation factors"/>
    <property type="match status" value="1"/>
</dbReference>
<evidence type="ECO:0000259" key="7">
    <source>
        <dbReference type="PROSITE" id="PS51384"/>
    </source>
</evidence>
<dbReference type="Gene3D" id="3.40.50.80">
    <property type="entry name" value="Nucleotide-binding domain of ferredoxin-NADP reductase (FNR) module"/>
    <property type="match status" value="1"/>
</dbReference>
<dbReference type="SUPFAM" id="SSF52218">
    <property type="entry name" value="Flavoproteins"/>
    <property type="match status" value="1"/>
</dbReference>
<organism evidence="8 9">
    <name type="scientific">Brevundimonas terrae</name>
    <dbReference type="NCBI Taxonomy" id="363631"/>
    <lineage>
        <taxon>Bacteria</taxon>
        <taxon>Pseudomonadati</taxon>
        <taxon>Pseudomonadota</taxon>
        <taxon>Alphaproteobacteria</taxon>
        <taxon>Caulobacterales</taxon>
        <taxon>Caulobacteraceae</taxon>
        <taxon>Brevundimonas</taxon>
    </lineage>
</organism>
<dbReference type="PROSITE" id="PS50902">
    <property type="entry name" value="FLAVODOXIN_LIKE"/>
    <property type="match status" value="1"/>
</dbReference>
<dbReference type="SUPFAM" id="SSF52343">
    <property type="entry name" value="Ferredoxin reductase-like, C-terminal NADP-linked domain"/>
    <property type="match status" value="1"/>
</dbReference>
<dbReference type="InterPro" id="IPR001094">
    <property type="entry name" value="Flavdoxin-like"/>
</dbReference>
<dbReference type="SUPFAM" id="SSF63380">
    <property type="entry name" value="Riboflavin synthase domain-like"/>
    <property type="match status" value="1"/>
</dbReference>
<sequence length="455" mass="49315">MTVTSDLSNWMWAGGLTALWLAHAGWAFAKSRKLARTKKARSEELKSGAAHTVLVAYGSQTGLASELAEKTASALTDAGVAARVIALSELDADTLSVARRILFIASTTGEGDAPDNASGFLRRHMGQPMALSHLSYAVLALGDSSYEHYCAFGRALDHWLAASKASPIFERIEVDNGRIEDIHHWQHHLSALTGSTTDHDWAPPAYDPWILAERTLMNLGSPGGEAWHLRFTPKGHIPTWQAGDIAEMVIPVAGDAPDLLREYSIASLPQDGSLELCVRLATLPDGGFGAGSGWMIQTLKMGGEVEMRVRSNPAFRPVPPQSTAILIGNGTGIAGLRAHLKTRTGQAPTWLLYGERTQAHDALFDAELQQMLADKHLTRLDRAWSRDEGDGRYVQHLVSENAREIVRMVEEGATIFVCGSLEGMSQGVHAALEVALGEDILNGLTDSGHYRRDVY</sequence>
<reference evidence="9" key="1">
    <citation type="journal article" date="2019" name="Int. J. Syst. Evol. Microbiol.">
        <title>The Global Catalogue of Microorganisms (GCM) 10K type strain sequencing project: providing services to taxonomists for standard genome sequencing and annotation.</title>
        <authorList>
            <consortium name="The Broad Institute Genomics Platform"/>
            <consortium name="The Broad Institute Genome Sequencing Center for Infectious Disease"/>
            <person name="Wu L."/>
            <person name="Ma J."/>
        </authorList>
    </citation>
    <scope>NUCLEOTIDE SEQUENCE [LARGE SCALE GENOMIC DNA]</scope>
    <source>
        <strain evidence="9">JCM 13476</strain>
    </source>
</reference>
<dbReference type="PROSITE" id="PS51384">
    <property type="entry name" value="FAD_FR"/>
    <property type="match status" value="1"/>
</dbReference>
<keyword evidence="5" id="KW-0812">Transmembrane</keyword>
<keyword evidence="2" id="KW-0288">FMN</keyword>
<feature type="domain" description="FAD-binding FR-type" evidence="7">
    <location>
        <begin position="204"/>
        <end position="320"/>
    </location>
</feature>
<keyword evidence="5" id="KW-1133">Transmembrane helix</keyword>
<dbReference type="PRINTS" id="PR00369">
    <property type="entry name" value="FLAVODOXIN"/>
</dbReference>